<feature type="domain" description="Peptidase S9 prolyl oligopeptidase catalytic" evidence="2">
    <location>
        <begin position="560"/>
        <end position="750"/>
    </location>
</feature>
<feature type="domain" description="Dipeptidylpeptidase IV N-terminal" evidence="3">
    <location>
        <begin position="106"/>
        <end position="465"/>
    </location>
</feature>
<keyword evidence="1" id="KW-0472">Membrane</keyword>
<name>U5C8Z0_9BACT</name>
<reference evidence="4 5" key="1">
    <citation type="journal article" date="2013" name="Genome Announc.">
        <title>Draft Genome Sequence of the Psychrophilic and Alkaliphilic Rhodonellum psychrophilum Strain GCM71T.</title>
        <authorList>
            <person name="Hauptmann A.L."/>
            <person name="Glaring M.A."/>
            <person name="Hallin P.F."/>
            <person name="Prieme A."/>
            <person name="Stougaard P."/>
        </authorList>
    </citation>
    <scope>NUCLEOTIDE SEQUENCE [LARGE SCALE GENOMIC DNA]</scope>
    <source>
        <strain evidence="4 5">GCM71</strain>
    </source>
</reference>
<keyword evidence="5" id="KW-1185">Reference proteome</keyword>
<dbReference type="PATRIC" id="fig|1123057.7.peg.220"/>
<dbReference type="SUPFAM" id="SSF82171">
    <property type="entry name" value="DPP6 N-terminal domain-like"/>
    <property type="match status" value="1"/>
</dbReference>
<dbReference type="InterPro" id="IPR001375">
    <property type="entry name" value="Peptidase_S9_cat"/>
</dbReference>
<evidence type="ECO:0000256" key="1">
    <source>
        <dbReference type="SAM" id="Phobius"/>
    </source>
</evidence>
<organism evidence="4 5">
    <name type="scientific">Rhodonellum psychrophilum GCM71 = DSM 17998</name>
    <dbReference type="NCBI Taxonomy" id="1123057"/>
    <lineage>
        <taxon>Bacteria</taxon>
        <taxon>Pseudomonadati</taxon>
        <taxon>Bacteroidota</taxon>
        <taxon>Cytophagia</taxon>
        <taxon>Cytophagales</taxon>
        <taxon>Cytophagaceae</taxon>
        <taxon>Rhodonellum</taxon>
    </lineage>
</organism>
<evidence type="ECO:0000313" key="4">
    <source>
        <dbReference type="EMBL" id="ERM84682.1"/>
    </source>
</evidence>
<accession>U5C8Z0</accession>
<dbReference type="eggNOG" id="COG0823">
    <property type="taxonomic scope" value="Bacteria"/>
</dbReference>
<dbReference type="PANTHER" id="PTHR11731:SF193">
    <property type="entry name" value="DIPEPTIDYL PEPTIDASE 9"/>
    <property type="match status" value="1"/>
</dbReference>
<dbReference type="Gene3D" id="2.140.10.30">
    <property type="entry name" value="Dipeptidylpeptidase IV, N-terminal domain"/>
    <property type="match status" value="1"/>
</dbReference>
<dbReference type="GO" id="GO:0008239">
    <property type="term" value="F:dipeptidyl-peptidase activity"/>
    <property type="evidence" value="ECO:0007669"/>
    <property type="project" value="TreeGrafter"/>
</dbReference>
<gene>
    <name evidence="4" type="ORF">P872_23520</name>
</gene>
<feature type="transmembrane region" description="Helical" evidence="1">
    <location>
        <begin position="29"/>
        <end position="46"/>
    </location>
</feature>
<comment type="caution">
    <text evidence="4">The sequence shown here is derived from an EMBL/GenBank/DDBJ whole genome shotgun (WGS) entry which is preliminary data.</text>
</comment>
<dbReference type="SUPFAM" id="SSF53474">
    <property type="entry name" value="alpha/beta-Hydrolases"/>
    <property type="match status" value="1"/>
</dbReference>
<evidence type="ECO:0000259" key="2">
    <source>
        <dbReference type="Pfam" id="PF00326"/>
    </source>
</evidence>
<dbReference type="Proteomes" id="UP000016843">
    <property type="component" value="Unassembled WGS sequence"/>
</dbReference>
<dbReference type="Pfam" id="PF00930">
    <property type="entry name" value="DPPIV_N"/>
    <property type="match status" value="1"/>
</dbReference>
<dbReference type="GO" id="GO:0006508">
    <property type="term" value="P:proteolysis"/>
    <property type="evidence" value="ECO:0007669"/>
    <property type="project" value="InterPro"/>
</dbReference>
<evidence type="ECO:0000259" key="3">
    <source>
        <dbReference type="Pfam" id="PF00930"/>
    </source>
</evidence>
<sequence>MRFVFDGILVLVKSASNNQIQRTMRLPKIYLKFYLFIFSIFLIFHAKAQQDGIQWSKDGNSYFRVEQNEIVQYALPSNDRSVLINRNLMIPEGQTDPLDLELFSFSEDGRKLLIYTNSAQVWRINTRGDYWVLDLEHNSLHKLGKSLPESSLMFAKFSPDGTKVAYVSQYNIYLEDLSTQAIQALTTDGNRKLINGTFDWVYEEEFANRDGFRWSPDSKSIAFWQLDARGTGDFFMINNIDSVYSKVIPVEYPKVGQDPSAARIGVINLSTSKIEWVKIEGDPRQHYLVRLEFIPGTNEFLVQQLNRKQQESKIIRCDVGSGAVTVISTEYDAAWIDVMTPNEDTYAVDFKHPFHWLAGGKEFLWTSEKDGWRHLYRISIDGKKETLVTKGDFDVISLGNYEEKSGYVYFIASPTHATQKYLYRTKLDGKGKPELITPAGLAGSHYYNISPNGKFAQHRFSNTHTRPLGELVSLPQHKALNEKESIAQKLPNAQEKNVTAFFKIKTEEGVEMDGWMVKPSDFDSTKKYPVVFYVYSEPWGATVMDGYGASKNRLYKGDMREDGYVYISIDNRGTPAPKGREWRKSIYRKIGVVNIQDQANAAKEILKWDFIDSDRVAVWGWSGGGSATLNLLFQFPEIYKTGISIAAVANQLTYDNIYQERYMGLPQENLEDFVQGSPITHAKNLEGNLLYIHGTGDDNVHYQNAEMLISELIKHNKQFQVMPYPNRAHGISEGEGTFEHLSTLYTNFLKMYCPPGGR</sequence>
<dbReference type="InterPro" id="IPR029058">
    <property type="entry name" value="AB_hydrolase_fold"/>
</dbReference>
<dbReference type="Gene3D" id="3.40.50.1820">
    <property type="entry name" value="alpha/beta hydrolase"/>
    <property type="match status" value="1"/>
</dbReference>
<dbReference type="GO" id="GO:0008236">
    <property type="term" value="F:serine-type peptidase activity"/>
    <property type="evidence" value="ECO:0007669"/>
    <property type="project" value="InterPro"/>
</dbReference>
<dbReference type="eggNOG" id="COG1506">
    <property type="taxonomic scope" value="Bacteria"/>
</dbReference>
<dbReference type="AlphaFoldDB" id="U5C8Z0"/>
<evidence type="ECO:0000313" key="5">
    <source>
        <dbReference type="Proteomes" id="UP000016843"/>
    </source>
</evidence>
<proteinExistence type="predicted"/>
<dbReference type="Pfam" id="PF00326">
    <property type="entry name" value="Peptidase_S9"/>
    <property type="match status" value="1"/>
</dbReference>
<dbReference type="PANTHER" id="PTHR11731">
    <property type="entry name" value="PROTEASE FAMILY S9B,C DIPEPTIDYL-PEPTIDASE IV-RELATED"/>
    <property type="match status" value="1"/>
</dbReference>
<keyword evidence="1" id="KW-1133">Transmembrane helix</keyword>
<dbReference type="InterPro" id="IPR002469">
    <property type="entry name" value="Peptidase_S9B_N"/>
</dbReference>
<dbReference type="EMBL" id="AWXR01000002">
    <property type="protein sequence ID" value="ERM84682.1"/>
    <property type="molecule type" value="Genomic_DNA"/>
</dbReference>
<evidence type="ECO:0008006" key="6">
    <source>
        <dbReference type="Google" id="ProtNLM"/>
    </source>
</evidence>
<protein>
    <recommendedName>
        <fullName evidence="6">Peptidase S9</fullName>
    </recommendedName>
</protein>
<keyword evidence="1" id="KW-0812">Transmembrane</keyword>
<dbReference type="InterPro" id="IPR050278">
    <property type="entry name" value="Serine_Prot_S9B/DPPIV"/>
</dbReference>